<dbReference type="SUPFAM" id="SSF56645">
    <property type="entry name" value="Acyl-CoA dehydrogenase NM domain-like"/>
    <property type="match status" value="1"/>
</dbReference>
<evidence type="ECO:0000313" key="3">
    <source>
        <dbReference type="Proteomes" id="UP001347146"/>
    </source>
</evidence>
<feature type="domain" description="Acyl-CoA oxidase/dehydrogenase middle" evidence="1">
    <location>
        <begin position="84"/>
        <end position="158"/>
    </location>
</feature>
<organism evidence="2 3">
    <name type="scientific">Gordonia sesuvii</name>
    <dbReference type="NCBI Taxonomy" id="3116777"/>
    <lineage>
        <taxon>Bacteria</taxon>
        <taxon>Bacillati</taxon>
        <taxon>Actinomycetota</taxon>
        <taxon>Actinomycetes</taxon>
        <taxon>Mycobacteriales</taxon>
        <taxon>Gordoniaceae</taxon>
        <taxon>Gordonia</taxon>
    </lineage>
</organism>
<dbReference type="InterPro" id="IPR046373">
    <property type="entry name" value="Acyl-CoA_Oxase/DH_mid-dom_sf"/>
</dbReference>
<dbReference type="RefSeq" id="WP_330434239.1">
    <property type="nucleotide sequence ID" value="NZ_JAZDUF010000005.1"/>
</dbReference>
<dbReference type="Proteomes" id="UP001347146">
    <property type="component" value="Unassembled WGS sequence"/>
</dbReference>
<sequence length="329" mass="35051">MMCNAPALAQRIVAEKALDTPLPGRGETSRRLHTLAEQCRDGIAVGRLVEAHLDADAILAEILGERVAPGDFWGVWAAEPPEPTVTAERQGGRWELTGAKPWCSGVAACTHALVTARDGELRRLFAVDLTQPGVWPERGGWAATGMRSTETGTARFDHAPARPVGAPGDYLNRPGFWHGGVGVAACWFGGAQKVADTLYAAAADRSDDITLMHVGAVDALLAQGQALLDHAAAEIDAAPKDEVMARRLAHQVRWSIEQVATGVIDRVNRALGPSPLVHDREHAQAVADLGIYIRQSHADRDLVTLGRLAAQECAARRDGSDGAGEQSCR</sequence>
<evidence type="ECO:0000259" key="1">
    <source>
        <dbReference type="Pfam" id="PF02770"/>
    </source>
</evidence>
<dbReference type="EMBL" id="JAZDUF010000005">
    <property type="protein sequence ID" value="MEE3852244.1"/>
    <property type="molecule type" value="Genomic_DNA"/>
</dbReference>
<reference evidence="2 3" key="1">
    <citation type="submission" date="2024-01" db="EMBL/GenBank/DDBJ databases">
        <title>Draft genome sequence of Gordonia sp. LSe1-13.</title>
        <authorList>
            <person name="Suphannarot A."/>
            <person name="Mingma R."/>
        </authorList>
    </citation>
    <scope>NUCLEOTIDE SEQUENCE [LARGE SCALE GENOMIC DNA]</scope>
    <source>
        <strain evidence="2 3">LSe1-13</strain>
    </source>
</reference>
<gene>
    <name evidence="2" type="ORF">VZC37_18030</name>
</gene>
<name>A0ABU7MGK4_9ACTN</name>
<keyword evidence="3" id="KW-1185">Reference proteome</keyword>
<accession>A0ABU7MGK4</accession>
<protein>
    <submittedName>
        <fullName evidence="2">Acyl-CoA dehydrogenase family protein</fullName>
    </submittedName>
</protein>
<proteinExistence type="predicted"/>
<dbReference type="InterPro" id="IPR006091">
    <property type="entry name" value="Acyl-CoA_Oxase/DH_mid-dom"/>
</dbReference>
<comment type="caution">
    <text evidence="2">The sequence shown here is derived from an EMBL/GenBank/DDBJ whole genome shotgun (WGS) entry which is preliminary data.</text>
</comment>
<dbReference type="InterPro" id="IPR009100">
    <property type="entry name" value="AcylCoA_DH/oxidase_NM_dom_sf"/>
</dbReference>
<evidence type="ECO:0000313" key="2">
    <source>
        <dbReference type="EMBL" id="MEE3852244.1"/>
    </source>
</evidence>
<dbReference type="Gene3D" id="2.40.110.10">
    <property type="entry name" value="Butyryl-CoA Dehydrogenase, subunit A, domain 2"/>
    <property type="match status" value="1"/>
</dbReference>
<dbReference type="Pfam" id="PF02770">
    <property type="entry name" value="Acyl-CoA_dh_M"/>
    <property type="match status" value="1"/>
</dbReference>